<dbReference type="InterPro" id="IPR002645">
    <property type="entry name" value="STAS_dom"/>
</dbReference>
<dbReference type="EMBL" id="JABBYC010000009">
    <property type="protein sequence ID" value="MBL0886239.1"/>
    <property type="molecule type" value="Genomic_DNA"/>
</dbReference>
<accession>A0ABS1LJN1</accession>
<keyword evidence="3" id="KW-1185">Reference proteome</keyword>
<name>A0ABS1LJN1_9MICO</name>
<dbReference type="RefSeq" id="WP_201846076.1">
    <property type="nucleotide sequence ID" value="NZ_JABBYC010000009.1"/>
</dbReference>
<dbReference type="Gene3D" id="3.30.750.24">
    <property type="entry name" value="STAS domain"/>
    <property type="match status" value="1"/>
</dbReference>
<proteinExistence type="predicted"/>
<dbReference type="SUPFAM" id="SSF52091">
    <property type="entry name" value="SpoIIaa-like"/>
    <property type="match status" value="1"/>
</dbReference>
<gene>
    <name evidence="2" type="ORF">HGK34_08145</name>
</gene>
<comment type="caution">
    <text evidence="2">The sequence shown here is derived from an EMBL/GenBank/DDBJ whole genome shotgun (WGS) entry which is preliminary data.</text>
</comment>
<sequence>MRVNRGDEQVKDLNQLSGAGSILVEEKAEATVVKMSGEIDISLRSQTGAALRQVLDRCRPVVVDTSGVTFMDSTGAAFLAQLRMFGSEDGICVSLAEQSMVVRNLLEMLGVDAMFRDTAMRSAAAGVAPRV</sequence>
<dbReference type="PROSITE" id="PS50801">
    <property type="entry name" value="STAS"/>
    <property type="match status" value="1"/>
</dbReference>
<evidence type="ECO:0000313" key="3">
    <source>
        <dbReference type="Proteomes" id="UP000675409"/>
    </source>
</evidence>
<evidence type="ECO:0000313" key="2">
    <source>
        <dbReference type="EMBL" id="MBL0886239.1"/>
    </source>
</evidence>
<protein>
    <submittedName>
        <fullName evidence="2">STAS domain-containing protein</fullName>
    </submittedName>
</protein>
<dbReference type="InterPro" id="IPR036513">
    <property type="entry name" value="STAS_dom_sf"/>
</dbReference>
<organism evidence="2 3">
    <name type="scientific">Myceligenerans indicum</name>
    <dbReference type="NCBI Taxonomy" id="2593663"/>
    <lineage>
        <taxon>Bacteria</taxon>
        <taxon>Bacillati</taxon>
        <taxon>Actinomycetota</taxon>
        <taxon>Actinomycetes</taxon>
        <taxon>Micrococcales</taxon>
        <taxon>Promicromonosporaceae</taxon>
        <taxon>Myceligenerans</taxon>
    </lineage>
</organism>
<dbReference type="Proteomes" id="UP000675409">
    <property type="component" value="Unassembled WGS sequence"/>
</dbReference>
<reference evidence="2 3" key="1">
    <citation type="journal article" date="2021" name="Arch. Microbiol.">
        <title>Myceligenerans indicum sp. nov., an actinobacterium isolated from mangrove sediment of Sundarbans, India.</title>
        <authorList>
            <person name="Asha K."/>
            <person name="Bhadury P."/>
        </authorList>
    </citation>
    <scope>NUCLEOTIDE SEQUENCE [LARGE SCALE GENOMIC DNA]</scope>
    <source>
        <strain evidence="2 3">I2</strain>
    </source>
</reference>
<dbReference type="PANTHER" id="PTHR33495">
    <property type="entry name" value="ANTI-SIGMA FACTOR ANTAGONIST TM_1081-RELATED-RELATED"/>
    <property type="match status" value="1"/>
</dbReference>
<dbReference type="Pfam" id="PF01740">
    <property type="entry name" value="STAS"/>
    <property type="match status" value="1"/>
</dbReference>
<dbReference type="CDD" id="cd07043">
    <property type="entry name" value="STAS_anti-anti-sigma_factors"/>
    <property type="match status" value="1"/>
</dbReference>
<evidence type="ECO:0000259" key="1">
    <source>
        <dbReference type="PROSITE" id="PS50801"/>
    </source>
</evidence>
<feature type="domain" description="STAS" evidence="1">
    <location>
        <begin position="20"/>
        <end position="131"/>
    </location>
</feature>
<dbReference type="PANTHER" id="PTHR33495:SF2">
    <property type="entry name" value="ANTI-SIGMA FACTOR ANTAGONIST TM_1081-RELATED"/>
    <property type="match status" value="1"/>
</dbReference>